<reference evidence="1" key="1">
    <citation type="submission" date="2023-04" db="EMBL/GenBank/DDBJ databases">
        <authorList>
            <person name="Vijverberg K."/>
            <person name="Xiong W."/>
            <person name="Schranz E."/>
        </authorList>
    </citation>
    <scope>NUCLEOTIDE SEQUENCE</scope>
</reference>
<gene>
    <name evidence="1" type="ORF">LSALG_LOCUS14170</name>
</gene>
<keyword evidence="2" id="KW-1185">Reference proteome</keyword>
<sequence length="171" mass="19425">MSLHGTDGGIGCTMALATRGGTWGAISHLHLYLMRNQVDINDLLIFQDKKWKWIEDNEGCFTVASCRKTIDNHLLICLEDSTLWNKILPVAESHLFLNCLVAREVRAAIKNWWNQVPVDNNSLHDYFGCVSSSGTPGCVSKVKICRMLASKVKMLAFEWIKYRSRKGYFLN</sequence>
<evidence type="ECO:0000313" key="2">
    <source>
        <dbReference type="Proteomes" id="UP001177003"/>
    </source>
</evidence>
<name>A0AA36DWT7_LACSI</name>
<evidence type="ECO:0000313" key="1">
    <source>
        <dbReference type="EMBL" id="CAI9274063.1"/>
    </source>
</evidence>
<dbReference type="AlphaFoldDB" id="A0AA36DWT7"/>
<accession>A0AA36DWT7</accession>
<protein>
    <submittedName>
        <fullName evidence="1">Uncharacterized protein</fullName>
    </submittedName>
</protein>
<dbReference type="Proteomes" id="UP001177003">
    <property type="component" value="Chromosome 2"/>
</dbReference>
<dbReference type="EMBL" id="OX465078">
    <property type="protein sequence ID" value="CAI9274063.1"/>
    <property type="molecule type" value="Genomic_DNA"/>
</dbReference>
<proteinExistence type="predicted"/>
<organism evidence="1 2">
    <name type="scientific">Lactuca saligna</name>
    <name type="common">Willowleaf lettuce</name>
    <dbReference type="NCBI Taxonomy" id="75948"/>
    <lineage>
        <taxon>Eukaryota</taxon>
        <taxon>Viridiplantae</taxon>
        <taxon>Streptophyta</taxon>
        <taxon>Embryophyta</taxon>
        <taxon>Tracheophyta</taxon>
        <taxon>Spermatophyta</taxon>
        <taxon>Magnoliopsida</taxon>
        <taxon>eudicotyledons</taxon>
        <taxon>Gunneridae</taxon>
        <taxon>Pentapetalae</taxon>
        <taxon>asterids</taxon>
        <taxon>campanulids</taxon>
        <taxon>Asterales</taxon>
        <taxon>Asteraceae</taxon>
        <taxon>Cichorioideae</taxon>
        <taxon>Cichorieae</taxon>
        <taxon>Lactucinae</taxon>
        <taxon>Lactuca</taxon>
    </lineage>
</organism>